<evidence type="ECO:0000256" key="1">
    <source>
        <dbReference type="ARBA" id="ARBA00003041"/>
    </source>
</evidence>
<dbReference type="GO" id="GO:0003774">
    <property type="term" value="F:cytoskeletal motor activity"/>
    <property type="evidence" value="ECO:0007669"/>
    <property type="project" value="InterPro"/>
</dbReference>
<keyword evidence="12" id="KW-0966">Cell projection</keyword>
<keyword evidence="12" id="KW-0969">Cilium</keyword>
<feature type="domain" description="Flagellar assembly protein FliH/Type III secretion system HrpE" evidence="11">
    <location>
        <begin position="109"/>
        <end position="233"/>
    </location>
</feature>
<name>A0A3S2XMC7_9BURK</name>
<comment type="similarity">
    <text evidence="3">Belongs to the FliH family.</text>
</comment>
<keyword evidence="7" id="KW-1005">Bacterial flagellum biogenesis</keyword>
<feature type="region of interest" description="Disordered" evidence="10">
    <location>
        <begin position="237"/>
        <end position="259"/>
    </location>
</feature>
<evidence type="ECO:0000256" key="9">
    <source>
        <dbReference type="ARBA" id="ARBA00023225"/>
    </source>
</evidence>
<evidence type="ECO:0000259" key="11">
    <source>
        <dbReference type="Pfam" id="PF02108"/>
    </source>
</evidence>
<feature type="region of interest" description="Disordered" evidence="10">
    <location>
        <begin position="1"/>
        <end position="77"/>
    </location>
</feature>
<dbReference type="AlphaFoldDB" id="A0A3S2XMC7"/>
<dbReference type="InterPro" id="IPR018035">
    <property type="entry name" value="Flagellar_FliH/T3SS_HrpE"/>
</dbReference>
<comment type="function">
    <text evidence="1">Needed for flagellar regrowth and assembly.</text>
</comment>
<gene>
    <name evidence="12" type="ORF">EOD73_17300</name>
</gene>
<evidence type="ECO:0000256" key="8">
    <source>
        <dbReference type="ARBA" id="ARBA00022927"/>
    </source>
</evidence>
<evidence type="ECO:0000256" key="6">
    <source>
        <dbReference type="ARBA" id="ARBA00022490"/>
    </source>
</evidence>
<dbReference type="GO" id="GO:0044781">
    <property type="term" value="P:bacterial-type flagellum organization"/>
    <property type="evidence" value="ECO:0007669"/>
    <property type="project" value="UniProtKB-KW"/>
</dbReference>
<keyword evidence="8" id="KW-0653">Protein transport</keyword>
<evidence type="ECO:0000256" key="4">
    <source>
        <dbReference type="ARBA" id="ARBA00016507"/>
    </source>
</evidence>
<comment type="subcellular location">
    <subcellularLocation>
        <location evidence="2">Cytoplasm</location>
    </subcellularLocation>
</comment>
<organism evidence="12 13">
    <name type="scientific">Inhella crocodyli</name>
    <dbReference type="NCBI Taxonomy" id="2499851"/>
    <lineage>
        <taxon>Bacteria</taxon>
        <taxon>Pseudomonadati</taxon>
        <taxon>Pseudomonadota</taxon>
        <taxon>Betaproteobacteria</taxon>
        <taxon>Burkholderiales</taxon>
        <taxon>Sphaerotilaceae</taxon>
        <taxon>Inhella</taxon>
    </lineage>
</organism>
<dbReference type="PANTHER" id="PTHR34982">
    <property type="entry name" value="YOP PROTEINS TRANSLOCATION PROTEIN L"/>
    <property type="match status" value="1"/>
</dbReference>
<sequence>MNAKPVKNVPPPQGGAAKPSTTYGRFIPREEIEDAQPWRPDALGGKPAAKPPISAPAPAQAPAAAKPPAPPPPDPRELLAAARQAGYQDGLRDGQASAEAFKLAHARQVAVQLGALIESFDRALSELETHMADALTRTAVELAKQVVREELKQHPEHIARVAHDAVESLMLSARHVRVRVHPADLPLVQEGAADTLRARGAQLMADDSIERGGCRVDSDIASVDALVQHRWQQAAAQLGQKSDWAPLPSGDGLVEPDEA</sequence>
<dbReference type="GO" id="GO:0071973">
    <property type="term" value="P:bacterial-type flagellum-dependent cell motility"/>
    <property type="evidence" value="ECO:0007669"/>
    <property type="project" value="InterPro"/>
</dbReference>
<evidence type="ECO:0000313" key="13">
    <source>
        <dbReference type="Proteomes" id="UP000288587"/>
    </source>
</evidence>
<dbReference type="PRINTS" id="PR01003">
    <property type="entry name" value="FLGFLIH"/>
</dbReference>
<comment type="caution">
    <text evidence="12">The sequence shown here is derived from an EMBL/GenBank/DDBJ whole genome shotgun (WGS) entry which is preliminary data.</text>
</comment>
<evidence type="ECO:0000256" key="2">
    <source>
        <dbReference type="ARBA" id="ARBA00004496"/>
    </source>
</evidence>
<dbReference type="GO" id="GO:0015031">
    <property type="term" value="P:protein transport"/>
    <property type="evidence" value="ECO:0007669"/>
    <property type="project" value="UniProtKB-KW"/>
</dbReference>
<dbReference type="PANTHER" id="PTHR34982:SF1">
    <property type="entry name" value="FLAGELLAR ASSEMBLY PROTEIN FLIH"/>
    <property type="match status" value="1"/>
</dbReference>
<keyword evidence="13" id="KW-1185">Reference proteome</keyword>
<keyword evidence="6" id="KW-0963">Cytoplasm</keyword>
<dbReference type="GO" id="GO:0009288">
    <property type="term" value="C:bacterial-type flagellum"/>
    <property type="evidence" value="ECO:0007669"/>
    <property type="project" value="InterPro"/>
</dbReference>
<keyword evidence="12" id="KW-0282">Flagellum</keyword>
<evidence type="ECO:0000313" key="12">
    <source>
        <dbReference type="EMBL" id="RVT82522.1"/>
    </source>
</evidence>
<proteinExistence type="inferred from homology"/>
<dbReference type="OrthoDB" id="5296952at2"/>
<dbReference type="EMBL" id="SACM01000006">
    <property type="protein sequence ID" value="RVT82522.1"/>
    <property type="molecule type" value="Genomic_DNA"/>
</dbReference>
<dbReference type="InterPro" id="IPR000563">
    <property type="entry name" value="Flag_FliH"/>
</dbReference>
<accession>A0A3S2XMC7</accession>
<evidence type="ECO:0000256" key="3">
    <source>
        <dbReference type="ARBA" id="ARBA00006602"/>
    </source>
</evidence>
<evidence type="ECO:0000256" key="10">
    <source>
        <dbReference type="SAM" id="MobiDB-lite"/>
    </source>
</evidence>
<reference evidence="12 13" key="1">
    <citation type="submission" date="2019-01" db="EMBL/GenBank/DDBJ databases">
        <authorList>
            <person name="Chen W.-M."/>
        </authorList>
    </citation>
    <scope>NUCLEOTIDE SEQUENCE [LARGE SCALE GENOMIC DNA]</scope>
    <source>
        <strain evidence="12 13">CCP-18</strain>
    </source>
</reference>
<keyword evidence="5" id="KW-0813">Transport</keyword>
<evidence type="ECO:0000256" key="5">
    <source>
        <dbReference type="ARBA" id="ARBA00022448"/>
    </source>
</evidence>
<dbReference type="Pfam" id="PF02108">
    <property type="entry name" value="FliH"/>
    <property type="match status" value="1"/>
</dbReference>
<dbReference type="InterPro" id="IPR051472">
    <property type="entry name" value="T3SS_Stator/FliH"/>
</dbReference>
<dbReference type="GO" id="GO:0005829">
    <property type="term" value="C:cytosol"/>
    <property type="evidence" value="ECO:0007669"/>
    <property type="project" value="TreeGrafter"/>
</dbReference>
<keyword evidence="9" id="KW-1006">Bacterial flagellum protein export</keyword>
<dbReference type="Proteomes" id="UP000288587">
    <property type="component" value="Unassembled WGS sequence"/>
</dbReference>
<protein>
    <recommendedName>
        <fullName evidence="4">Flagellar assembly protein FliH</fullName>
    </recommendedName>
</protein>
<evidence type="ECO:0000256" key="7">
    <source>
        <dbReference type="ARBA" id="ARBA00022795"/>
    </source>
</evidence>